<gene>
    <name evidence="1" type="ORF">GSONMT00018593001</name>
</gene>
<reference evidence="1" key="1">
    <citation type="journal article" date="2014" name="Nat. Commun.">
        <title>The rainbow trout genome provides novel insights into evolution after whole-genome duplication in vertebrates.</title>
        <authorList>
            <person name="Berthelot C."/>
            <person name="Brunet F."/>
            <person name="Chalopin D."/>
            <person name="Juanchich A."/>
            <person name="Bernard M."/>
            <person name="Noel B."/>
            <person name="Bento P."/>
            <person name="Da Silva C."/>
            <person name="Labadie K."/>
            <person name="Alberti A."/>
            <person name="Aury J.M."/>
            <person name="Louis A."/>
            <person name="Dehais P."/>
            <person name="Bardou P."/>
            <person name="Montfort J."/>
            <person name="Klopp C."/>
            <person name="Cabau C."/>
            <person name="Gaspin C."/>
            <person name="Thorgaard G.H."/>
            <person name="Boussaha M."/>
            <person name="Quillet E."/>
            <person name="Guyomard R."/>
            <person name="Galiana D."/>
            <person name="Bobe J."/>
            <person name="Volff J.N."/>
            <person name="Genet C."/>
            <person name="Wincker P."/>
            <person name="Jaillon O."/>
            <person name="Roest Crollius H."/>
            <person name="Guiguen Y."/>
        </authorList>
    </citation>
    <scope>NUCLEOTIDE SEQUENCE [LARGE SCALE GENOMIC DNA]</scope>
</reference>
<accession>A0A060Z6L8</accession>
<dbReference type="EMBL" id="FR947570">
    <property type="protein sequence ID" value="CDQ99527.1"/>
    <property type="molecule type" value="Genomic_DNA"/>
</dbReference>
<evidence type="ECO:0000313" key="2">
    <source>
        <dbReference type="Proteomes" id="UP000193380"/>
    </source>
</evidence>
<proteinExistence type="predicted"/>
<dbReference type="PaxDb" id="8022-A0A060Z6L8"/>
<reference evidence="1" key="2">
    <citation type="submission" date="2014-03" db="EMBL/GenBank/DDBJ databases">
        <authorList>
            <person name="Genoscope - CEA"/>
        </authorList>
    </citation>
    <scope>NUCLEOTIDE SEQUENCE</scope>
</reference>
<dbReference type="Proteomes" id="UP000193380">
    <property type="component" value="Unassembled WGS sequence"/>
</dbReference>
<organism evidence="1 2">
    <name type="scientific">Oncorhynchus mykiss</name>
    <name type="common">Rainbow trout</name>
    <name type="synonym">Salmo gairdneri</name>
    <dbReference type="NCBI Taxonomy" id="8022"/>
    <lineage>
        <taxon>Eukaryota</taxon>
        <taxon>Metazoa</taxon>
        <taxon>Chordata</taxon>
        <taxon>Craniata</taxon>
        <taxon>Vertebrata</taxon>
        <taxon>Euteleostomi</taxon>
        <taxon>Actinopterygii</taxon>
        <taxon>Neopterygii</taxon>
        <taxon>Teleostei</taxon>
        <taxon>Protacanthopterygii</taxon>
        <taxon>Salmoniformes</taxon>
        <taxon>Salmonidae</taxon>
        <taxon>Salmoninae</taxon>
        <taxon>Oncorhynchus</taxon>
    </lineage>
</organism>
<dbReference type="STRING" id="8022.A0A060Z6L8"/>
<dbReference type="AlphaFoldDB" id="A0A060Z6L8"/>
<name>A0A060Z6L8_ONCMY</name>
<protein>
    <submittedName>
        <fullName evidence="1">Uncharacterized protein</fullName>
    </submittedName>
</protein>
<sequence>MNSAVVIFLDSIEKVNTIVESDTDVCIPSYESGEESSTFLTGHHVLEMKCWSKSSPHGQLVSAIKKVTFGCKSPDVSHRRQVHMILKEDTDKLNLAFTPPISKKLKLDGFDYVFYASTE</sequence>
<evidence type="ECO:0000313" key="1">
    <source>
        <dbReference type="EMBL" id="CDQ99527.1"/>
    </source>
</evidence>